<feature type="transmembrane region" description="Helical" evidence="5">
    <location>
        <begin position="47"/>
        <end position="66"/>
    </location>
</feature>
<evidence type="ECO:0000256" key="2">
    <source>
        <dbReference type="ARBA" id="ARBA00022692"/>
    </source>
</evidence>
<keyword evidence="4 5" id="KW-0472">Membrane</keyword>
<evidence type="ECO:0000256" key="4">
    <source>
        <dbReference type="ARBA" id="ARBA00023136"/>
    </source>
</evidence>
<dbReference type="Proteomes" id="UP001610563">
    <property type="component" value="Unassembled WGS sequence"/>
</dbReference>
<feature type="transmembrane region" description="Helical" evidence="5">
    <location>
        <begin position="86"/>
        <end position="111"/>
    </location>
</feature>
<dbReference type="InterPro" id="IPR007568">
    <property type="entry name" value="RTA1"/>
</dbReference>
<comment type="caution">
    <text evidence="6">The sequence shown here is derived from an EMBL/GenBank/DDBJ whole genome shotgun (WGS) entry which is preliminary data.</text>
</comment>
<protein>
    <submittedName>
        <fullName evidence="6">RTA1 like protein-domain-containing protein</fullName>
    </submittedName>
</protein>
<name>A0ABR4FYC3_9EURO</name>
<keyword evidence="3 5" id="KW-1133">Transmembrane helix</keyword>
<evidence type="ECO:0000256" key="1">
    <source>
        <dbReference type="ARBA" id="ARBA00004141"/>
    </source>
</evidence>
<gene>
    <name evidence="6" type="ORF">BJX66DRAFT_263200</name>
</gene>
<evidence type="ECO:0000256" key="5">
    <source>
        <dbReference type="SAM" id="Phobius"/>
    </source>
</evidence>
<keyword evidence="7" id="KW-1185">Reference proteome</keyword>
<feature type="transmembrane region" description="Helical" evidence="5">
    <location>
        <begin position="123"/>
        <end position="141"/>
    </location>
</feature>
<keyword evidence="2 5" id="KW-0812">Transmembrane</keyword>
<accession>A0ABR4FYC3</accession>
<organism evidence="6 7">
    <name type="scientific">Aspergillus keveii</name>
    <dbReference type="NCBI Taxonomy" id="714993"/>
    <lineage>
        <taxon>Eukaryota</taxon>
        <taxon>Fungi</taxon>
        <taxon>Dikarya</taxon>
        <taxon>Ascomycota</taxon>
        <taxon>Pezizomycotina</taxon>
        <taxon>Eurotiomycetes</taxon>
        <taxon>Eurotiomycetidae</taxon>
        <taxon>Eurotiales</taxon>
        <taxon>Aspergillaceae</taxon>
        <taxon>Aspergillus</taxon>
        <taxon>Aspergillus subgen. Nidulantes</taxon>
    </lineage>
</organism>
<feature type="transmembrane region" description="Helical" evidence="5">
    <location>
        <begin position="205"/>
        <end position="224"/>
    </location>
</feature>
<evidence type="ECO:0000256" key="3">
    <source>
        <dbReference type="ARBA" id="ARBA00022989"/>
    </source>
</evidence>
<reference evidence="6 7" key="1">
    <citation type="submission" date="2024-07" db="EMBL/GenBank/DDBJ databases">
        <title>Section-level genome sequencing and comparative genomics of Aspergillus sections Usti and Cavernicolus.</title>
        <authorList>
            <consortium name="Lawrence Berkeley National Laboratory"/>
            <person name="Nybo J.L."/>
            <person name="Vesth T.C."/>
            <person name="Theobald S."/>
            <person name="Frisvad J.C."/>
            <person name="Larsen T.O."/>
            <person name="Kjaerboelling I."/>
            <person name="Rothschild-Mancinelli K."/>
            <person name="Lyhne E.K."/>
            <person name="Kogle M.E."/>
            <person name="Barry K."/>
            <person name="Clum A."/>
            <person name="Na H."/>
            <person name="Ledsgaard L."/>
            <person name="Lin J."/>
            <person name="Lipzen A."/>
            <person name="Kuo A."/>
            <person name="Riley R."/>
            <person name="Mondo S."/>
            <person name="Labutti K."/>
            <person name="Haridas S."/>
            <person name="Pangalinan J."/>
            <person name="Salamov A.A."/>
            <person name="Simmons B.A."/>
            <person name="Magnuson J.K."/>
            <person name="Chen J."/>
            <person name="Drula E."/>
            <person name="Henrissat B."/>
            <person name="Wiebenga A."/>
            <person name="Lubbers R.J."/>
            <person name="Gomes A.C."/>
            <person name="Makela M.R."/>
            <person name="Stajich J."/>
            <person name="Grigoriev I.V."/>
            <person name="Mortensen U.H."/>
            <person name="De Vries R.P."/>
            <person name="Baker S.E."/>
            <person name="Andersen M.R."/>
        </authorList>
    </citation>
    <scope>NUCLEOTIDE SEQUENCE [LARGE SCALE GENOMIC DNA]</scope>
    <source>
        <strain evidence="6 7">CBS 209.92</strain>
    </source>
</reference>
<feature type="transmembrane region" description="Helical" evidence="5">
    <location>
        <begin position="239"/>
        <end position="259"/>
    </location>
</feature>
<feature type="transmembrane region" description="Helical" evidence="5">
    <location>
        <begin position="20"/>
        <end position="40"/>
    </location>
</feature>
<evidence type="ECO:0000313" key="7">
    <source>
        <dbReference type="Proteomes" id="UP001610563"/>
    </source>
</evidence>
<dbReference type="PANTHER" id="PTHR31465">
    <property type="entry name" value="PROTEIN RTA1-RELATED"/>
    <property type="match status" value="1"/>
</dbReference>
<dbReference type="PANTHER" id="PTHR31465:SF1">
    <property type="entry name" value="PROTEIN RTA1-RELATED"/>
    <property type="match status" value="1"/>
</dbReference>
<evidence type="ECO:0000313" key="6">
    <source>
        <dbReference type="EMBL" id="KAL2788282.1"/>
    </source>
</evidence>
<dbReference type="Pfam" id="PF04479">
    <property type="entry name" value="RTA1"/>
    <property type="match status" value="1"/>
</dbReference>
<dbReference type="EMBL" id="JBFTWV010000082">
    <property type="protein sequence ID" value="KAL2788282.1"/>
    <property type="molecule type" value="Genomic_DNA"/>
</dbReference>
<comment type="subcellular location">
    <subcellularLocation>
        <location evidence="1">Membrane</location>
        <topology evidence="1">Multi-pass membrane protein</topology>
    </subcellularLocation>
</comment>
<sequence length="288" mass="32472">MSNATDSNTVAFEFYHYDPSMGGAVLFILLFIATTGYHAFQMFRARTWFLTSFVVGGVFEVIGYTGRAVSSKQSPDWTLGPYITQTLLLLLAPALLAASIYMLLGRIILALKAESHALLQKKWLTKLFVTGDVLSFLLQGAGGGIQSSGNMDSYKTGERIIVVGLFIQIFFFGFFIIVASHFYWKLQRFPIPRASSPDIPWRKHLLVLYMASFLIMVRSVFRLAEYLQGNNGYLLHHEIYLYIFDALLIFVTMVLLNVVHPAEIARCVEWVPGSGDVPLYAHRRYTAV</sequence>
<proteinExistence type="predicted"/>
<feature type="transmembrane region" description="Helical" evidence="5">
    <location>
        <begin position="161"/>
        <end position="184"/>
    </location>
</feature>